<dbReference type="InterPro" id="IPR000008">
    <property type="entry name" value="C2_dom"/>
</dbReference>
<dbReference type="Proteomes" id="UP000596742">
    <property type="component" value="Unassembled WGS sequence"/>
</dbReference>
<dbReference type="SUPFAM" id="SSF49562">
    <property type="entry name" value="C2 domain (Calcium/lipid-binding domain, CaLB)"/>
    <property type="match status" value="1"/>
</dbReference>
<dbReference type="PANTHER" id="PTHR10024:SF234">
    <property type="entry name" value="SYNAPTOTAGMIN-15-RELATED"/>
    <property type="match status" value="1"/>
</dbReference>
<dbReference type="GO" id="GO:0005886">
    <property type="term" value="C:plasma membrane"/>
    <property type="evidence" value="ECO:0007669"/>
    <property type="project" value="TreeGrafter"/>
</dbReference>
<dbReference type="GO" id="GO:0005544">
    <property type="term" value="F:calcium-dependent phospholipid binding"/>
    <property type="evidence" value="ECO:0007669"/>
    <property type="project" value="TreeGrafter"/>
</dbReference>
<keyword evidence="3" id="KW-1185">Reference proteome</keyword>
<dbReference type="EMBL" id="UYJE01009353">
    <property type="protein sequence ID" value="VDI72595.1"/>
    <property type="molecule type" value="Genomic_DNA"/>
</dbReference>
<dbReference type="AlphaFoldDB" id="A0A8B6H1Z2"/>
<evidence type="ECO:0000313" key="2">
    <source>
        <dbReference type="EMBL" id="VDI72595.1"/>
    </source>
</evidence>
<dbReference type="GO" id="GO:0001786">
    <property type="term" value="F:phosphatidylserine binding"/>
    <property type="evidence" value="ECO:0007669"/>
    <property type="project" value="TreeGrafter"/>
</dbReference>
<feature type="domain" description="C2" evidence="1">
    <location>
        <begin position="1"/>
        <end position="84"/>
    </location>
</feature>
<dbReference type="GO" id="GO:0005509">
    <property type="term" value="F:calcium ion binding"/>
    <property type="evidence" value="ECO:0007669"/>
    <property type="project" value="TreeGrafter"/>
</dbReference>
<protein>
    <recommendedName>
        <fullName evidence="1">C2 domain-containing protein</fullName>
    </recommendedName>
</protein>
<dbReference type="Pfam" id="PF00168">
    <property type="entry name" value="C2"/>
    <property type="match status" value="1"/>
</dbReference>
<dbReference type="GO" id="GO:0017156">
    <property type="term" value="P:calcium-ion regulated exocytosis"/>
    <property type="evidence" value="ECO:0007669"/>
    <property type="project" value="TreeGrafter"/>
</dbReference>
<dbReference type="InterPro" id="IPR035892">
    <property type="entry name" value="C2_domain_sf"/>
</dbReference>
<comment type="caution">
    <text evidence="2">The sequence shown here is derived from an EMBL/GenBank/DDBJ whole genome shotgun (WGS) entry which is preliminary data.</text>
</comment>
<sequence>SYVKICLLVQNKVLKSKKTEVVKKTDNPNFSESFTFKLPVSNLDSASINITAMQHQSGYKDKVFGRVILGSFMFARGRELDHWNEMVANQREQTTQWHSLV</sequence>
<reference evidence="2" key="1">
    <citation type="submission" date="2018-11" db="EMBL/GenBank/DDBJ databases">
        <authorList>
            <person name="Alioto T."/>
            <person name="Alioto T."/>
        </authorList>
    </citation>
    <scope>NUCLEOTIDE SEQUENCE</scope>
</reference>
<evidence type="ECO:0000313" key="3">
    <source>
        <dbReference type="Proteomes" id="UP000596742"/>
    </source>
</evidence>
<organism evidence="2 3">
    <name type="scientific">Mytilus galloprovincialis</name>
    <name type="common">Mediterranean mussel</name>
    <dbReference type="NCBI Taxonomy" id="29158"/>
    <lineage>
        <taxon>Eukaryota</taxon>
        <taxon>Metazoa</taxon>
        <taxon>Spiralia</taxon>
        <taxon>Lophotrochozoa</taxon>
        <taxon>Mollusca</taxon>
        <taxon>Bivalvia</taxon>
        <taxon>Autobranchia</taxon>
        <taxon>Pteriomorphia</taxon>
        <taxon>Mytilida</taxon>
        <taxon>Mytiloidea</taxon>
        <taxon>Mytilidae</taxon>
        <taxon>Mytilinae</taxon>
        <taxon>Mytilus</taxon>
    </lineage>
</organism>
<dbReference type="PROSITE" id="PS50004">
    <property type="entry name" value="C2"/>
    <property type="match status" value="1"/>
</dbReference>
<feature type="non-terminal residue" evidence="2">
    <location>
        <position position="101"/>
    </location>
</feature>
<gene>
    <name evidence="2" type="ORF">MGAL_10B092184A</name>
</gene>
<dbReference type="GO" id="GO:0030276">
    <property type="term" value="F:clathrin binding"/>
    <property type="evidence" value="ECO:0007669"/>
    <property type="project" value="TreeGrafter"/>
</dbReference>
<dbReference type="Gene3D" id="2.60.40.150">
    <property type="entry name" value="C2 domain"/>
    <property type="match status" value="1"/>
</dbReference>
<proteinExistence type="predicted"/>
<evidence type="ECO:0000259" key="1">
    <source>
        <dbReference type="PROSITE" id="PS50004"/>
    </source>
</evidence>
<name>A0A8B6H1Z2_MYTGA</name>
<dbReference type="GO" id="GO:0000149">
    <property type="term" value="F:SNARE binding"/>
    <property type="evidence" value="ECO:0007669"/>
    <property type="project" value="TreeGrafter"/>
</dbReference>
<accession>A0A8B6H1Z2</accession>
<dbReference type="PANTHER" id="PTHR10024">
    <property type="entry name" value="SYNAPTOTAGMIN"/>
    <property type="match status" value="1"/>
</dbReference>
<dbReference type="GO" id="GO:0070382">
    <property type="term" value="C:exocytic vesicle"/>
    <property type="evidence" value="ECO:0007669"/>
    <property type="project" value="TreeGrafter"/>
</dbReference>